<dbReference type="EMBL" id="CABPRJ010000482">
    <property type="protein sequence ID" value="VVC28675.1"/>
    <property type="molecule type" value="Genomic_DNA"/>
</dbReference>
<proteinExistence type="predicted"/>
<dbReference type="OrthoDB" id="6765698at2759"/>
<keyword evidence="2" id="KW-1185">Reference proteome</keyword>
<sequence>MSARCIKVDIELNKSMRIISGTVRTTQIQWLPVLANIIPPELRKLRKAHQEVTKVTNNPELPLYNDIVLHPPKKIEVKTPYLGLEISDKINIQDMEKSLERFRSTKLNID</sequence>
<protein>
    <submittedName>
        <fullName evidence="1">Uncharacterized protein</fullName>
    </submittedName>
</protein>
<reference evidence="1 2" key="1">
    <citation type="submission" date="2019-08" db="EMBL/GenBank/DDBJ databases">
        <authorList>
            <person name="Alioto T."/>
            <person name="Alioto T."/>
            <person name="Gomez Garrido J."/>
        </authorList>
    </citation>
    <scope>NUCLEOTIDE SEQUENCE [LARGE SCALE GENOMIC DNA]</scope>
</reference>
<dbReference type="AlphaFoldDB" id="A0A5E4MH87"/>
<accession>A0A5E4MH87</accession>
<evidence type="ECO:0000313" key="1">
    <source>
        <dbReference type="EMBL" id="VVC28675.1"/>
    </source>
</evidence>
<name>A0A5E4MH87_9HEMI</name>
<evidence type="ECO:0000313" key="2">
    <source>
        <dbReference type="Proteomes" id="UP000325440"/>
    </source>
</evidence>
<dbReference type="Proteomes" id="UP000325440">
    <property type="component" value="Unassembled WGS sequence"/>
</dbReference>
<gene>
    <name evidence="1" type="ORF">CINCED_3A024947</name>
</gene>
<organism evidence="1 2">
    <name type="scientific">Cinara cedri</name>
    <dbReference type="NCBI Taxonomy" id="506608"/>
    <lineage>
        <taxon>Eukaryota</taxon>
        <taxon>Metazoa</taxon>
        <taxon>Ecdysozoa</taxon>
        <taxon>Arthropoda</taxon>
        <taxon>Hexapoda</taxon>
        <taxon>Insecta</taxon>
        <taxon>Pterygota</taxon>
        <taxon>Neoptera</taxon>
        <taxon>Paraneoptera</taxon>
        <taxon>Hemiptera</taxon>
        <taxon>Sternorrhyncha</taxon>
        <taxon>Aphidomorpha</taxon>
        <taxon>Aphidoidea</taxon>
        <taxon>Aphididae</taxon>
        <taxon>Lachninae</taxon>
        <taxon>Cinara</taxon>
    </lineage>
</organism>